<dbReference type="AlphaFoldDB" id="A0A937CZ04"/>
<organism evidence="1 2">
    <name type="scientific">Microvirga aerilata</name>
    <dbReference type="NCBI Taxonomy" id="670292"/>
    <lineage>
        <taxon>Bacteria</taxon>
        <taxon>Pseudomonadati</taxon>
        <taxon>Pseudomonadota</taxon>
        <taxon>Alphaproteobacteria</taxon>
        <taxon>Hyphomicrobiales</taxon>
        <taxon>Methylobacteriaceae</taxon>
        <taxon>Microvirga</taxon>
    </lineage>
</organism>
<evidence type="ECO:0000313" key="2">
    <source>
        <dbReference type="Proteomes" id="UP000605848"/>
    </source>
</evidence>
<dbReference type="EMBL" id="JAEQMY010000006">
    <property type="protein sequence ID" value="MBL0403442.1"/>
    <property type="molecule type" value="Genomic_DNA"/>
</dbReference>
<proteinExistence type="predicted"/>
<gene>
    <name evidence="1" type="ORF">JKG68_05640</name>
</gene>
<protein>
    <submittedName>
        <fullName evidence="1">Uncharacterized protein</fullName>
    </submittedName>
</protein>
<comment type="caution">
    <text evidence="1">The sequence shown here is derived from an EMBL/GenBank/DDBJ whole genome shotgun (WGS) entry which is preliminary data.</text>
</comment>
<keyword evidence="2" id="KW-1185">Reference proteome</keyword>
<dbReference type="RefSeq" id="WP_202056827.1">
    <property type="nucleotide sequence ID" value="NZ_JAEQMY010000006.1"/>
</dbReference>
<accession>A0A937CZ04</accession>
<sequence>MKPALDDIEDTVVRMEQRFRGSKIPEARSLMQAYDDLNRRFEADLSDRRDLALSRGGALMLIKALVEDKSP</sequence>
<evidence type="ECO:0000313" key="1">
    <source>
        <dbReference type="EMBL" id="MBL0403442.1"/>
    </source>
</evidence>
<dbReference type="Proteomes" id="UP000605848">
    <property type="component" value="Unassembled WGS sequence"/>
</dbReference>
<name>A0A937CZ04_9HYPH</name>
<reference evidence="1" key="1">
    <citation type="submission" date="2021-01" db="EMBL/GenBank/DDBJ databases">
        <title>Microvirga sp.</title>
        <authorList>
            <person name="Kim M.K."/>
        </authorList>
    </citation>
    <scope>NUCLEOTIDE SEQUENCE</scope>
    <source>
        <strain evidence="1">5420S-16</strain>
    </source>
</reference>